<feature type="transmembrane region" description="Helical" evidence="1">
    <location>
        <begin position="513"/>
        <end position="532"/>
    </location>
</feature>
<sequence>MTIGIHRQGIAMIALAISIITVTMLIAINTFAQSVNPKPIIIISTDTYQVNYYNVTGIRKPILIIHGYLNNNPVPLTISLFALGEGHIYTVGYYYGFGSVNVSLIIKPIINIAKETIRIMTSNRNPPDAVWPSILAFITYFDKSTNETKTVVVAIPYNPTWIMNNASIVISLTVDFSRVAPVRIIYNHNAINASSLMASPSVDPYGFVGPYNCLGSSNVLNAAPPSIYAGTGIVYWEPRACAGFNGSIPILWIAWGKDAWSNNIGGGIVLSIGGYAQKGSGLYGAANVPGSGLEVVGPTLQFSSNLPIYGGYSGYNYVDNVYVYFAFSSSSSLSYSYPNLYYYVNRGPGFLYLGINGTLALIQFEGYYVDQNGYTYPLNEYANATAVINLLPGAIRNNVLWVWPGIDLGNGIMNFMMSQVAPRFGLISPNYVYDYVFISRDSNGNYHYSGLCTSSPSITCTSSGCYFSLSVAASTFNPNPYGVAAEAGLFIAGLILAYPSVGSSIATIFGGNQFLAGLATSVALGIAGLMVPPPGSSSFFYFNTVINLVANYGSAYYVAFYGTPIKYSYGSVSSETFPVGIIINSTQPYLGGIYCNK</sequence>
<keyword evidence="1" id="KW-1133">Transmembrane helix</keyword>
<organism evidence="2 3">
    <name type="scientific">Vulcanisaeta souniana JCM 11219</name>
    <dbReference type="NCBI Taxonomy" id="1293586"/>
    <lineage>
        <taxon>Archaea</taxon>
        <taxon>Thermoproteota</taxon>
        <taxon>Thermoprotei</taxon>
        <taxon>Thermoproteales</taxon>
        <taxon>Thermoproteaceae</taxon>
        <taxon>Vulcanisaeta</taxon>
    </lineage>
</organism>
<dbReference type="RefSeq" id="WP_188602483.1">
    <property type="nucleotide sequence ID" value="NZ_AP026830.1"/>
</dbReference>
<protein>
    <submittedName>
        <fullName evidence="2">Uncharacterized protein</fullName>
    </submittedName>
</protein>
<evidence type="ECO:0000313" key="2">
    <source>
        <dbReference type="EMBL" id="BDR91771.1"/>
    </source>
</evidence>
<name>A0ABN6SRY7_9CREN</name>
<evidence type="ECO:0000313" key="3">
    <source>
        <dbReference type="Proteomes" id="UP001060771"/>
    </source>
</evidence>
<proteinExistence type="predicted"/>
<gene>
    <name evidence="2" type="ORF">Vsou_08640</name>
</gene>
<dbReference type="EMBL" id="AP026830">
    <property type="protein sequence ID" value="BDR91771.1"/>
    <property type="molecule type" value="Genomic_DNA"/>
</dbReference>
<keyword evidence="1" id="KW-0812">Transmembrane</keyword>
<keyword evidence="1" id="KW-0472">Membrane</keyword>
<reference evidence="3" key="1">
    <citation type="submission" date="2022-09" db="EMBL/GenBank/DDBJ databases">
        <title>Complete genome sequence of Vulcanisaeta souniana.</title>
        <authorList>
            <person name="Kato S."/>
            <person name="Itoh T."/>
            <person name="Ohkuma M."/>
        </authorList>
    </citation>
    <scope>NUCLEOTIDE SEQUENCE [LARGE SCALE GENOMIC DNA]</scope>
    <source>
        <strain evidence="3">JCM 11219</strain>
    </source>
</reference>
<feature type="transmembrane region" description="Helical" evidence="1">
    <location>
        <begin position="481"/>
        <end position="501"/>
    </location>
</feature>
<feature type="transmembrane region" description="Helical" evidence="1">
    <location>
        <begin position="538"/>
        <end position="559"/>
    </location>
</feature>
<dbReference type="Proteomes" id="UP001060771">
    <property type="component" value="Chromosome"/>
</dbReference>
<feature type="transmembrane region" description="Helical" evidence="1">
    <location>
        <begin position="12"/>
        <end position="32"/>
    </location>
</feature>
<keyword evidence="3" id="KW-1185">Reference proteome</keyword>
<dbReference type="GeneID" id="76206414"/>
<accession>A0ABN6SRY7</accession>
<evidence type="ECO:0000256" key="1">
    <source>
        <dbReference type="SAM" id="Phobius"/>
    </source>
</evidence>